<keyword evidence="2" id="KW-1185">Reference proteome</keyword>
<reference evidence="1" key="1">
    <citation type="submission" date="2021-06" db="EMBL/GenBank/DDBJ databases">
        <authorList>
            <person name="Kallberg Y."/>
            <person name="Tangrot J."/>
            <person name="Rosling A."/>
        </authorList>
    </citation>
    <scope>NUCLEOTIDE SEQUENCE</scope>
    <source>
        <strain evidence="1">MA461A</strain>
    </source>
</reference>
<evidence type="ECO:0000313" key="2">
    <source>
        <dbReference type="Proteomes" id="UP000789920"/>
    </source>
</evidence>
<gene>
    <name evidence="1" type="ORF">RPERSI_LOCUS11835</name>
</gene>
<organism evidence="1 2">
    <name type="scientific">Racocetra persica</name>
    <dbReference type="NCBI Taxonomy" id="160502"/>
    <lineage>
        <taxon>Eukaryota</taxon>
        <taxon>Fungi</taxon>
        <taxon>Fungi incertae sedis</taxon>
        <taxon>Mucoromycota</taxon>
        <taxon>Glomeromycotina</taxon>
        <taxon>Glomeromycetes</taxon>
        <taxon>Diversisporales</taxon>
        <taxon>Gigasporaceae</taxon>
        <taxon>Racocetra</taxon>
    </lineage>
</organism>
<comment type="caution">
    <text evidence="1">The sequence shown here is derived from an EMBL/GenBank/DDBJ whole genome shotgun (WGS) entry which is preliminary data.</text>
</comment>
<accession>A0ACA9PXF3</accession>
<feature type="non-terminal residue" evidence="1">
    <location>
        <position position="384"/>
    </location>
</feature>
<sequence length="384" mass="42476">MTVSTEFSRIVLLLQLNNITIVVIAVISVSERDGYVVRLWEIQTGFMLWEKKIKPAEIGRTNSRGDEIYAQKVDVVFTMNNMGVVVLVGGYTIVNFDYTDGRQIWRSDLAESPTLFHKLVGYNQNLYAVGLKKSPKSYSIEVLTFDVQTGVLKSTSLSSQIGHIKDTIVVGGRSTSGFIVWKEGQYIRVNRLGSDSIEQSSLESLYRNVIPSFSGVVGNLEFVNLNIDSKTEFLIQALTTNGNSAAVFKVDLESGRLIALYDLGERANTSVYSGALDKSERLIVSRIATVSKDLVKVEIFAPAHRLALGSHEISYSMATSGGITKSLLDVTTKKNSETTAVAYRMLVTSDDGSVHFFKEDSIAWNKEESLSHAIEVEFLDLPEK</sequence>
<dbReference type="EMBL" id="CAJVQC010024723">
    <property type="protein sequence ID" value="CAG8727552.1"/>
    <property type="molecule type" value="Genomic_DNA"/>
</dbReference>
<name>A0ACA9PXF3_9GLOM</name>
<evidence type="ECO:0000313" key="1">
    <source>
        <dbReference type="EMBL" id="CAG8727552.1"/>
    </source>
</evidence>
<proteinExistence type="predicted"/>
<dbReference type="Proteomes" id="UP000789920">
    <property type="component" value="Unassembled WGS sequence"/>
</dbReference>
<protein>
    <submittedName>
        <fullName evidence="1">15100_t:CDS:1</fullName>
    </submittedName>
</protein>